<dbReference type="EMBL" id="CAJFCV020000001">
    <property type="protein sequence ID" value="CAG9087483.1"/>
    <property type="molecule type" value="Genomic_DNA"/>
</dbReference>
<organism evidence="6 8">
    <name type="scientific">Bursaphelenchus xylophilus</name>
    <name type="common">Pinewood nematode worm</name>
    <name type="synonym">Aphelenchoides xylophilus</name>
    <dbReference type="NCBI Taxonomy" id="6326"/>
    <lineage>
        <taxon>Eukaryota</taxon>
        <taxon>Metazoa</taxon>
        <taxon>Ecdysozoa</taxon>
        <taxon>Nematoda</taxon>
        <taxon>Chromadorea</taxon>
        <taxon>Rhabditida</taxon>
        <taxon>Tylenchina</taxon>
        <taxon>Tylenchomorpha</taxon>
        <taxon>Aphelenchoidea</taxon>
        <taxon>Aphelenchoididae</taxon>
        <taxon>Bursaphelenchus</taxon>
    </lineage>
</organism>
<evidence type="ECO:0000256" key="1">
    <source>
        <dbReference type="SAM" id="MobiDB-lite"/>
    </source>
</evidence>
<feature type="signal peptide" evidence="2">
    <location>
        <begin position="1"/>
        <end position="22"/>
    </location>
</feature>
<name>A0A1I7SEC5_BURXY</name>
<dbReference type="InterPro" id="IPR002602">
    <property type="entry name" value="DB"/>
</dbReference>
<dbReference type="Proteomes" id="UP000582659">
    <property type="component" value="Unassembled WGS sequence"/>
</dbReference>
<proteinExistence type="predicted"/>
<sequence length="339" mass="37982">MSRLPRLIIFFVFSCNLHQIVAVPPLPSCSDIPRVLCCIDRIATNCPKGCRAYIEEKCPYKLQKLFGEEASTTPTVISSTTSLPSPWEQLAQLEKQEETTTQSPVSPPPRRRRPFVDNEPVFHAHAASAPTIPRQSPHPQPLLSQSKDRKAPHVHNTFEPVAQVFDGEAPQRLAPAQFVDSAILSSARNVIDNEHQAHCGTDHATPPFAPCVEREIADERFLSCCKGQIPSSCHSLCTYEHREKVAARNFINAVQHEGCDLKWISTILHCANKAKDNRQCCETLNLANPELGVGDRCLRMCYIPSDRETIGHVHQQDLVCLSNWNVIMYCARSGLRNYQ</sequence>
<feature type="domain" description="Domain of unknown function DB" evidence="3">
    <location>
        <begin position="224"/>
        <end position="330"/>
    </location>
</feature>
<evidence type="ECO:0000313" key="6">
    <source>
        <dbReference type="Proteomes" id="UP000095284"/>
    </source>
</evidence>
<reference evidence="5" key="2">
    <citation type="submission" date="2020-08" db="EMBL/GenBank/DDBJ databases">
        <authorList>
            <person name="Kikuchi T."/>
        </authorList>
    </citation>
    <scope>NUCLEOTIDE SEQUENCE</scope>
    <source>
        <strain evidence="4">Ka4C1</strain>
    </source>
</reference>
<dbReference type="WBParaSite" id="BXY_1138400.1">
    <property type="protein sequence ID" value="BXY_1138400.1"/>
    <property type="gene ID" value="BXY_1138400"/>
</dbReference>
<protein>
    <submittedName>
        <fullName evidence="4">(pine wood nematode) hypothetical protein</fullName>
    </submittedName>
    <submittedName>
        <fullName evidence="8">DB domain-containing protein</fullName>
    </submittedName>
</protein>
<evidence type="ECO:0000256" key="2">
    <source>
        <dbReference type="SAM" id="SignalP"/>
    </source>
</evidence>
<dbReference type="AlphaFoldDB" id="A0A1I7SEC5"/>
<evidence type="ECO:0000313" key="8">
    <source>
        <dbReference type="WBParaSite" id="BXY_1138400.1"/>
    </source>
</evidence>
<dbReference type="Proteomes" id="UP000659654">
    <property type="component" value="Unassembled WGS sequence"/>
</dbReference>
<dbReference type="PANTHER" id="PTHR21679:SF4">
    <property type="entry name" value="DOMAIN OF UNKNOWN FUNCTION DB DOMAIN-CONTAINING PROTEIN"/>
    <property type="match status" value="1"/>
</dbReference>
<feature type="chain" id="PRO_5035399863" evidence="2">
    <location>
        <begin position="23"/>
        <end position="339"/>
    </location>
</feature>
<accession>A0A1I7SEC5</accession>
<reference evidence="8" key="1">
    <citation type="submission" date="2016-11" db="UniProtKB">
        <authorList>
            <consortium name="WormBaseParasite"/>
        </authorList>
    </citation>
    <scope>IDENTIFICATION</scope>
</reference>
<evidence type="ECO:0000313" key="5">
    <source>
        <dbReference type="EMBL" id="CAG9087483.1"/>
    </source>
</evidence>
<keyword evidence="7" id="KW-1185">Reference proteome</keyword>
<dbReference type="PANTHER" id="PTHR21679">
    <property type="entry name" value="DOMAIN OF UNKNOWN FUNCTION DB DOMAIN-CONTAINING PROTEIN-RELATED"/>
    <property type="match status" value="1"/>
</dbReference>
<dbReference type="Proteomes" id="UP000095284">
    <property type="component" value="Unplaced"/>
</dbReference>
<evidence type="ECO:0000313" key="7">
    <source>
        <dbReference type="Proteomes" id="UP000659654"/>
    </source>
</evidence>
<feature type="region of interest" description="Disordered" evidence="1">
    <location>
        <begin position="92"/>
        <end position="147"/>
    </location>
</feature>
<evidence type="ECO:0000313" key="4">
    <source>
        <dbReference type="EMBL" id="CAD5211021.1"/>
    </source>
</evidence>
<dbReference type="OrthoDB" id="5835380at2759"/>
<keyword evidence="2" id="KW-0732">Signal</keyword>
<evidence type="ECO:0000259" key="3">
    <source>
        <dbReference type="Pfam" id="PF01682"/>
    </source>
</evidence>
<dbReference type="Pfam" id="PF01682">
    <property type="entry name" value="DB"/>
    <property type="match status" value="1"/>
</dbReference>
<dbReference type="EMBL" id="CAJFDI010000001">
    <property type="protein sequence ID" value="CAD5211021.1"/>
    <property type="molecule type" value="Genomic_DNA"/>
</dbReference>
<gene>
    <name evidence="4" type="ORF">BXYJ_LOCUS2220</name>
</gene>
<dbReference type="eggNOG" id="ENOG502SNC6">
    <property type="taxonomic scope" value="Eukaryota"/>
</dbReference>